<accession>A0AAE0DM52</accession>
<dbReference type="Proteomes" id="UP001276659">
    <property type="component" value="Unassembled WGS sequence"/>
</dbReference>
<protein>
    <submittedName>
        <fullName evidence="1">Uncharacterized protein</fullName>
    </submittedName>
</protein>
<proteinExistence type="predicted"/>
<organism evidence="1 2">
    <name type="scientific">Lepraria neglecta</name>
    <dbReference type="NCBI Taxonomy" id="209136"/>
    <lineage>
        <taxon>Eukaryota</taxon>
        <taxon>Fungi</taxon>
        <taxon>Dikarya</taxon>
        <taxon>Ascomycota</taxon>
        <taxon>Pezizomycotina</taxon>
        <taxon>Lecanoromycetes</taxon>
        <taxon>OSLEUM clade</taxon>
        <taxon>Lecanoromycetidae</taxon>
        <taxon>Lecanorales</taxon>
        <taxon>Lecanorineae</taxon>
        <taxon>Stereocaulaceae</taxon>
        <taxon>Lepraria</taxon>
    </lineage>
</organism>
<keyword evidence="2" id="KW-1185">Reference proteome</keyword>
<comment type="caution">
    <text evidence="1">The sequence shown here is derived from an EMBL/GenBank/DDBJ whole genome shotgun (WGS) entry which is preliminary data.</text>
</comment>
<name>A0AAE0DM52_9LECA</name>
<dbReference type="EMBL" id="JASNWA010000006">
    <property type="protein sequence ID" value="KAK3174902.1"/>
    <property type="molecule type" value="Genomic_DNA"/>
</dbReference>
<reference evidence="1" key="1">
    <citation type="submission" date="2022-11" db="EMBL/GenBank/DDBJ databases">
        <title>Chromosomal genome sequence assembly and mating type (MAT) locus characterization of the leprose asexual lichenized fungus Lepraria neglecta (Nyl.) Erichsen.</title>
        <authorList>
            <person name="Allen J.L."/>
            <person name="Pfeffer B."/>
        </authorList>
    </citation>
    <scope>NUCLEOTIDE SEQUENCE</scope>
    <source>
        <strain evidence="1">Allen 5258</strain>
    </source>
</reference>
<evidence type="ECO:0000313" key="2">
    <source>
        <dbReference type="Proteomes" id="UP001276659"/>
    </source>
</evidence>
<sequence length="367" mass="40078">MGSVLQLLAEELSRNPSQPSRSSVKGLRFVDKATLQHLRKYWTCYGSTEDWPQARKAIERRSKEIEDMQLASGIQDAGPSCFQASDIRDYVYRKFWVTGLAGGSTRDLTRLDGEGHVNPLFAVSSAPAGHFAVHYGTEPLSGFLLAQAFHEEPSSVANGGGTVEQATRVEKPVDVATTYTKPWSVYPLLLDGQVGSEAQTEATYKPFDIIDTSNLDDHVGFINIISATGPLLRRKASSVLYTESLLMATEVVSASLSRIIGSDVATFSLLIGLAPVGLLTGVTMDAISNETVDFATQDAGNHTRQYRMRTSWKLPEMGDSVVVTILAKDHNRRIPVQYNPIALADSLFDLYNTMLAHEGSTEAMASR</sequence>
<gene>
    <name evidence="1" type="ORF">OEA41_002148</name>
</gene>
<dbReference type="AlphaFoldDB" id="A0AAE0DM52"/>
<evidence type="ECO:0000313" key="1">
    <source>
        <dbReference type="EMBL" id="KAK3174902.1"/>
    </source>
</evidence>
<feature type="non-terminal residue" evidence="1">
    <location>
        <position position="367"/>
    </location>
</feature>